<dbReference type="PANTHER" id="PTHR43080">
    <property type="entry name" value="CBS DOMAIN-CONTAINING PROTEIN CBSX3, MITOCHONDRIAL"/>
    <property type="match status" value="1"/>
</dbReference>
<feature type="domain" description="CBS" evidence="5">
    <location>
        <begin position="207"/>
        <end position="262"/>
    </location>
</feature>
<accession>A0A1I0A0N7</accession>
<dbReference type="GO" id="GO:0009086">
    <property type="term" value="P:methionine biosynthetic process"/>
    <property type="evidence" value="ECO:0007669"/>
    <property type="project" value="UniProtKB-KW"/>
</dbReference>
<dbReference type="STRING" id="1353158.SAMN04488587_1410"/>
<gene>
    <name evidence="6" type="ORF">SAMN04488587_1410</name>
</gene>
<evidence type="ECO:0000259" key="5">
    <source>
        <dbReference type="PROSITE" id="PS51371"/>
    </source>
</evidence>
<dbReference type="Gene3D" id="3.10.580.10">
    <property type="entry name" value="CBS-domain"/>
    <property type="match status" value="4"/>
</dbReference>
<dbReference type="CDD" id="cd17779">
    <property type="entry name" value="CBS_archAMPK_gamma-repeat1"/>
    <property type="match status" value="1"/>
</dbReference>
<evidence type="ECO:0000256" key="4">
    <source>
        <dbReference type="PROSITE-ProRule" id="PRU00703"/>
    </source>
</evidence>
<keyword evidence="7" id="KW-1185">Reference proteome</keyword>
<organism evidence="6 7">
    <name type="scientific">Methanococcoides vulcani</name>
    <dbReference type="NCBI Taxonomy" id="1353158"/>
    <lineage>
        <taxon>Archaea</taxon>
        <taxon>Methanobacteriati</taxon>
        <taxon>Methanobacteriota</taxon>
        <taxon>Stenosarchaea group</taxon>
        <taxon>Methanomicrobia</taxon>
        <taxon>Methanosarcinales</taxon>
        <taxon>Methanosarcinaceae</taxon>
        <taxon>Methanococcoides</taxon>
    </lineage>
</organism>
<evidence type="ECO:0000256" key="2">
    <source>
        <dbReference type="ARBA" id="ARBA00023122"/>
    </source>
</evidence>
<keyword evidence="3" id="KW-0486">Methionine biosynthesis</keyword>
<reference evidence="7" key="1">
    <citation type="submission" date="2016-10" db="EMBL/GenBank/DDBJ databases">
        <authorList>
            <person name="Varghese N."/>
            <person name="Submissions S."/>
        </authorList>
    </citation>
    <scope>NUCLEOTIDE SEQUENCE [LARGE SCALE GENOMIC DNA]</scope>
    <source>
        <strain evidence="7">SLH 33</strain>
    </source>
</reference>
<keyword evidence="2 4" id="KW-0129">CBS domain</keyword>
<feature type="domain" description="CBS" evidence="5">
    <location>
        <begin position="144"/>
        <end position="202"/>
    </location>
</feature>
<evidence type="ECO:0000313" key="6">
    <source>
        <dbReference type="EMBL" id="SES87508.1"/>
    </source>
</evidence>
<sequence length="623" mass="68719">MNIQYKATKLADEKVKAQEKLNAQDKTIQRKDPKMMDMTGTMDFGPVNSQARASEHEGEIMAIATKEVVTLPPTTTIMGAIKTMTNKGFRRVPITDAGTNRLEGIVTSVDVIDFLGGGDRNLLVENKYKGNLLVAINESVHEIMQNDVAFIKNNAKISEALEMMLERKVGGIPIVDGEKKVVAICTEKDFVSLVSDVPANKTIGQYMTKKVKTVSPDTKIGEAAKIMIKEGLRRLPLVRDEILVGLVTASDIMHYLGNGEAFDKIVTGDIHEAFDEPIGSLISKDVVWATSDMDLGKAASLMMENDVGSLPVIDEGTLCGIITERDFLKAMSKKITKANARRENIKVADIMSSPVYIISPEEPISHARGLMLRHKISTIVVIDNEKMVGIVNKADIGKKLAQAEPVWRRRPIDKIPVSMVMRESPITIYPEATISQAISLMLENEITYLPVVSKNVVGIVTMTDIVRNISEDGLETKVSEFMTEDVVVVHRHHTINHVIDEMNENEINRVVVINDMSEAVGMISASNLAMSMMQDNEGKLPVKNIKMARRPMPAGEKVYRYVKEVALVAEDIMSSPLITIKADETVVNAAKIMIEEDLTALPVEEDDDIVGIISRTDVMRAAR</sequence>
<evidence type="ECO:0000256" key="1">
    <source>
        <dbReference type="ARBA" id="ARBA00022605"/>
    </source>
</evidence>
<dbReference type="RefSeq" id="WP_342210529.1">
    <property type="nucleotide sequence ID" value="NZ_CAAGSJ010000005.1"/>
</dbReference>
<feature type="domain" description="CBS" evidence="5">
    <location>
        <begin position="282"/>
        <end position="337"/>
    </location>
</feature>
<proteinExistence type="predicted"/>
<dbReference type="InterPro" id="IPR046342">
    <property type="entry name" value="CBS_dom_sf"/>
</dbReference>
<dbReference type="PANTHER" id="PTHR43080:SF29">
    <property type="entry name" value="OS02G0818000 PROTEIN"/>
    <property type="match status" value="1"/>
</dbReference>
<keyword evidence="1" id="KW-0028">Amino-acid biosynthesis</keyword>
<dbReference type="Proteomes" id="UP000243338">
    <property type="component" value="Unassembled WGS sequence"/>
</dbReference>
<dbReference type="Pfam" id="PF00571">
    <property type="entry name" value="CBS"/>
    <property type="match status" value="8"/>
</dbReference>
<name>A0A1I0A0N7_9EURY</name>
<dbReference type="CDD" id="cd04584">
    <property type="entry name" value="CBS_pair_AcuB_like"/>
    <property type="match status" value="1"/>
</dbReference>
<dbReference type="AlphaFoldDB" id="A0A1I0A0N7"/>
<evidence type="ECO:0000256" key="3">
    <source>
        <dbReference type="ARBA" id="ARBA00023167"/>
    </source>
</evidence>
<feature type="domain" description="CBS" evidence="5">
    <location>
        <begin position="421"/>
        <end position="476"/>
    </location>
</feature>
<dbReference type="PROSITE" id="PS51371">
    <property type="entry name" value="CBS"/>
    <property type="match status" value="8"/>
</dbReference>
<evidence type="ECO:0000313" key="7">
    <source>
        <dbReference type="Proteomes" id="UP000243338"/>
    </source>
</evidence>
<feature type="domain" description="CBS" evidence="5">
    <location>
        <begin position="482"/>
        <end position="538"/>
    </location>
</feature>
<dbReference type="EMBL" id="FOHQ01000003">
    <property type="protein sequence ID" value="SES87508.1"/>
    <property type="molecule type" value="Genomic_DNA"/>
</dbReference>
<dbReference type="CDD" id="cd04631">
    <property type="entry name" value="CBS_archAMPK_gamma-repeat2"/>
    <property type="match status" value="1"/>
</dbReference>
<feature type="domain" description="CBS" evidence="5">
    <location>
        <begin position="64"/>
        <end position="122"/>
    </location>
</feature>
<dbReference type="SMART" id="SM00116">
    <property type="entry name" value="CBS"/>
    <property type="match status" value="8"/>
</dbReference>
<protein>
    <submittedName>
        <fullName evidence="6">CBS domain-containing protein</fullName>
    </submittedName>
</protein>
<feature type="domain" description="CBS" evidence="5">
    <location>
        <begin position="573"/>
        <end position="623"/>
    </location>
</feature>
<dbReference type="InterPro" id="IPR051257">
    <property type="entry name" value="Diverse_CBS-Domain"/>
</dbReference>
<feature type="domain" description="CBS" evidence="5">
    <location>
        <begin position="351"/>
        <end position="406"/>
    </location>
</feature>
<dbReference type="InterPro" id="IPR000644">
    <property type="entry name" value="CBS_dom"/>
</dbReference>
<dbReference type="SUPFAM" id="SSF54631">
    <property type="entry name" value="CBS-domain pair"/>
    <property type="match status" value="5"/>
</dbReference>